<dbReference type="InterPro" id="IPR009030">
    <property type="entry name" value="Growth_fac_rcpt_cys_sf"/>
</dbReference>
<organism evidence="1 2">
    <name type="scientific">Hexamita inflata</name>
    <dbReference type="NCBI Taxonomy" id="28002"/>
    <lineage>
        <taxon>Eukaryota</taxon>
        <taxon>Metamonada</taxon>
        <taxon>Diplomonadida</taxon>
        <taxon>Hexamitidae</taxon>
        <taxon>Hexamitinae</taxon>
        <taxon>Hexamita</taxon>
    </lineage>
</organism>
<dbReference type="SUPFAM" id="SSF57184">
    <property type="entry name" value="Growth factor receptor domain"/>
    <property type="match status" value="1"/>
</dbReference>
<comment type="caution">
    <text evidence="1">The sequence shown here is derived from an EMBL/GenBank/DDBJ whole genome shotgun (WGS) entry which is preliminary data.</text>
</comment>
<name>A0ABP1KZJ5_9EUKA</name>
<dbReference type="Proteomes" id="UP001642409">
    <property type="component" value="Unassembled WGS sequence"/>
</dbReference>
<sequence length="590" mass="66232">MICISLLILHKSLNNYAQRICNNQIQRSSQYVNYCQKYYTNSYLLNGAINFYGQHTDSRIFLYVDKVKNSVTSLQINVPQFSSFAIFGFTIKTEIQECEFKVEIEEDLIQTALICIQCNIIISHSTAQFIANGLSVSGLIMKASDVISIESCKIQFRTQAQLPAVVVLLISQQVKSFSISNVFISSHFQNYLDSNAVLVSQVENVQKLDIILSNVLYCDLNTNFIQSKHESIISFSQSPTNGCDLCESNEFMVYGICQNASLEFSENVNGVQICVFPFIYDGRSCICANEYYLNVDTCSLIINYDQYIVDNFTVINQRIALNTTVLESRIQNNMTAANKRMQDLSASIISNANSLSSLILSNKSYLEQIIIKNFAFQNNNIENNVTILQKQLGDFNKFNENIIKNFSYADSNLSRNTIELDKSIRANVSTLQNQISTLTVKENYNLATITNNLTSNKQYLETQIINNATKVNAAITSGIAPIRTDLTNVNSALSTLTTNLRNDLNWVNNDLNAKITAFTNNANWAQARINAVINDIGGLRAVDNSLQNQINKISNRVASVYWRVIQTPTGYYGAMVNTLQLCVNGDCRSM</sequence>
<proteinExistence type="predicted"/>
<keyword evidence="2" id="KW-1185">Reference proteome</keyword>
<accession>A0ABP1KZJ5</accession>
<dbReference type="EMBL" id="CAXDID020000301">
    <property type="protein sequence ID" value="CAL6073407.1"/>
    <property type="molecule type" value="Genomic_DNA"/>
</dbReference>
<keyword evidence="1" id="KW-0675">Receptor</keyword>
<reference evidence="1 2" key="1">
    <citation type="submission" date="2024-07" db="EMBL/GenBank/DDBJ databases">
        <authorList>
            <person name="Akdeniz Z."/>
        </authorList>
    </citation>
    <scope>NUCLEOTIDE SEQUENCE [LARGE SCALE GENOMIC DNA]</scope>
</reference>
<gene>
    <name evidence="1" type="ORF">HINF_LOCUS56085</name>
</gene>
<protein>
    <submittedName>
        <fullName evidence="1">Growth_factor receptor cysteine-rich domain superfamily</fullName>
    </submittedName>
</protein>
<evidence type="ECO:0000313" key="1">
    <source>
        <dbReference type="EMBL" id="CAL6073407.1"/>
    </source>
</evidence>
<evidence type="ECO:0000313" key="2">
    <source>
        <dbReference type="Proteomes" id="UP001642409"/>
    </source>
</evidence>